<organism evidence="3 4">
    <name type="scientific">Vicia faba</name>
    <name type="common">Broad bean</name>
    <name type="synonym">Faba vulgaris</name>
    <dbReference type="NCBI Taxonomy" id="3906"/>
    <lineage>
        <taxon>Eukaryota</taxon>
        <taxon>Viridiplantae</taxon>
        <taxon>Streptophyta</taxon>
        <taxon>Embryophyta</taxon>
        <taxon>Tracheophyta</taxon>
        <taxon>Spermatophyta</taxon>
        <taxon>Magnoliopsida</taxon>
        <taxon>eudicotyledons</taxon>
        <taxon>Gunneridae</taxon>
        <taxon>Pentapetalae</taxon>
        <taxon>rosids</taxon>
        <taxon>fabids</taxon>
        <taxon>Fabales</taxon>
        <taxon>Fabaceae</taxon>
        <taxon>Papilionoideae</taxon>
        <taxon>50 kb inversion clade</taxon>
        <taxon>NPAAA clade</taxon>
        <taxon>Hologalegina</taxon>
        <taxon>IRL clade</taxon>
        <taxon>Fabeae</taxon>
        <taxon>Vicia</taxon>
    </lineage>
</organism>
<feature type="compositionally biased region" description="Basic residues" evidence="1">
    <location>
        <begin position="15"/>
        <end position="25"/>
    </location>
</feature>
<sequence>MSAMRKFYISQTKQPRSKQKRNPRIKKNKGEIIYVQRALNPCEENEVPQRSVVELRRKSSRIRKQMQTWMKWWLLVKSLRLRVKRVFCGELLSCSCILARCMVLLLVLIFNNVMMFKHLLRRVSM</sequence>
<keyword evidence="2" id="KW-0472">Membrane</keyword>
<evidence type="ECO:0000256" key="1">
    <source>
        <dbReference type="SAM" id="MobiDB-lite"/>
    </source>
</evidence>
<keyword evidence="2" id="KW-1133">Transmembrane helix</keyword>
<name>A0AAV0ZQV2_VICFA</name>
<evidence type="ECO:0000256" key="2">
    <source>
        <dbReference type="SAM" id="Phobius"/>
    </source>
</evidence>
<proteinExistence type="predicted"/>
<dbReference type="AlphaFoldDB" id="A0AAV0ZQV2"/>
<dbReference type="EMBL" id="OX451737">
    <property type="protein sequence ID" value="CAI8600791.1"/>
    <property type="molecule type" value="Genomic_DNA"/>
</dbReference>
<evidence type="ECO:0000313" key="3">
    <source>
        <dbReference type="EMBL" id="CAI8600791.1"/>
    </source>
</evidence>
<feature type="region of interest" description="Disordered" evidence="1">
    <location>
        <begin position="1"/>
        <end position="25"/>
    </location>
</feature>
<feature type="transmembrane region" description="Helical" evidence="2">
    <location>
        <begin position="87"/>
        <end position="110"/>
    </location>
</feature>
<keyword evidence="2" id="KW-0812">Transmembrane</keyword>
<protein>
    <submittedName>
        <fullName evidence="3">Uncharacterized protein</fullName>
    </submittedName>
</protein>
<evidence type="ECO:0000313" key="4">
    <source>
        <dbReference type="Proteomes" id="UP001157006"/>
    </source>
</evidence>
<reference evidence="3 4" key="1">
    <citation type="submission" date="2023-01" db="EMBL/GenBank/DDBJ databases">
        <authorList>
            <person name="Kreplak J."/>
        </authorList>
    </citation>
    <scope>NUCLEOTIDE SEQUENCE [LARGE SCALE GENOMIC DNA]</scope>
</reference>
<gene>
    <name evidence="3" type="ORF">VFH_II240800</name>
</gene>
<accession>A0AAV0ZQV2</accession>
<dbReference type="Proteomes" id="UP001157006">
    <property type="component" value="Chromosome 2"/>
</dbReference>
<keyword evidence="4" id="KW-1185">Reference proteome</keyword>